<dbReference type="Proteomes" id="UP001151079">
    <property type="component" value="Unassembled WGS sequence"/>
</dbReference>
<dbReference type="EMBL" id="JAOZEW010000010">
    <property type="protein sequence ID" value="MCV9928096.1"/>
    <property type="molecule type" value="Genomic_DNA"/>
</dbReference>
<evidence type="ECO:0000313" key="1">
    <source>
        <dbReference type="EMBL" id="MCV9928096.1"/>
    </source>
</evidence>
<dbReference type="AlphaFoldDB" id="A0A9X2ZBB9"/>
<keyword evidence="2" id="KW-1185">Reference proteome</keyword>
<name>A0A9X2ZBB9_9FLAO</name>
<proteinExistence type="predicted"/>
<sequence length="44" mass="5005">MPLRLLLSAGTNVVQIYDKKRLKNSKNENEQKEKTAVNITFTAV</sequence>
<reference evidence="1" key="1">
    <citation type="submission" date="2022-10" db="EMBL/GenBank/DDBJ databases">
        <title>Two novel species of Flavobacterium.</title>
        <authorList>
            <person name="Liu Q."/>
            <person name="Xin Y.-H."/>
        </authorList>
    </citation>
    <scope>NUCLEOTIDE SEQUENCE</scope>
    <source>
        <strain evidence="1">LS1R49</strain>
    </source>
</reference>
<organism evidence="1 2">
    <name type="scientific">Flavobacterium shii</name>
    <dbReference type="NCBI Taxonomy" id="2987687"/>
    <lineage>
        <taxon>Bacteria</taxon>
        <taxon>Pseudomonadati</taxon>
        <taxon>Bacteroidota</taxon>
        <taxon>Flavobacteriia</taxon>
        <taxon>Flavobacteriales</taxon>
        <taxon>Flavobacteriaceae</taxon>
        <taxon>Flavobacterium</taxon>
    </lineage>
</organism>
<comment type="caution">
    <text evidence="1">The sequence shown here is derived from an EMBL/GenBank/DDBJ whole genome shotgun (WGS) entry which is preliminary data.</text>
</comment>
<protein>
    <submittedName>
        <fullName evidence="1">Uncharacterized protein</fullName>
    </submittedName>
</protein>
<gene>
    <name evidence="1" type="ORF">OIU83_10555</name>
</gene>
<accession>A0A9X2ZBB9</accession>
<evidence type="ECO:0000313" key="2">
    <source>
        <dbReference type="Proteomes" id="UP001151079"/>
    </source>
</evidence>